<sequence>MILDEAELCFGELSYETRLVAFFDILGWKNEIIAAGDDPRHIARLASAVRMFNANAGTVGDAGARLTTFSDNVVFSKPFAEGDVQWLLQGLATTQLGLALHGFWMRGAVTVGALYHDEHIVFGPALNRAYHLESKVARFPRILIDQSALEVPADTDFISIGDASFLDPFTPHFWDRVQNGTPIQQKTLDRFNELAGTTIPVEPVQVPGVVALANIAQRLNNELMTTDDPKVWDKLAWLFDRVVKSLGGQATADMLPKSAGLVAALAQPPA</sequence>
<organism evidence="1 2">
    <name type="scientific">Sphingopyxis granuli</name>
    <dbReference type="NCBI Taxonomy" id="267128"/>
    <lineage>
        <taxon>Bacteria</taxon>
        <taxon>Pseudomonadati</taxon>
        <taxon>Pseudomonadota</taxon>
        <taxon>Alphaproteobacteria</taxon>
        <taxon>Sphingomonadales</taxon>
        <taxon>Sphingomonadaceae</taxon>
        <taxon>Sphingopyxis</taxon>
    </lineage>
</organism>
<dbReference type="KEGG" id="sgi:SGRAN_3207"/>
<dbReference type="EMBL" id="CP012199">
    <property type="protein sequence ID" value="AMG75550.1"/>
    <property type="molecule type" value="Genomic_DNA"/>
</dbReference>
<reference evidence="1 2" key="1">
    <citation type="journal article" date="2016" name="BMC Genomics">
        <title>Genomic analysis of the nitrate-respiring Sphingopyxis granuli (formerly Sphingomonas macrogoltabida) strain TFA.</title>
        <authorList>
            <person name="Garcia-Romero I."/>
            <person name="Perez-Pulido A.J."/>
            <person name="Gonzalez-Flores Y.E."/>
            <person name="Reyes-Ramirez F."/>
            <person name="Santero E."/>
            <person name="Floriano B."/>
        </authorList>
    </citation>
    <scope>NUCLEOTIDE SEQUENCE [LARGE SCALE GENOMIC DNA]</scope>
    <source>
        <strain evidence="1 2">TFA</strain>
    </source>
</reference>
<gene>
    <name evidence="1" type="ORF">SGRAN_3207</name>
</gene>
<protein>
    <submittedName>
        <fullName evidence="1">Uncharacterized protein</fullName>
    </submittedName>
</protein>
<dbReference type="AlphaFoldDB" id="A0AA86L519"/>
<evidence type="ECO:0000313" key="1">
    <source>
        <dbReference type="EMBL" id="AMG75550.1"/>
    </source>
</evidence>
<dbReference type="Proteomes" id="UP000058599">
    <property type="component" value="Chromosome"/>
</dbReference>
<dbReference type="RefSeq" id="WP_148650905.1">
    <property type="nucleotide sequence ID" value="NZ_CP012199.1"/>
</dbReference>
<proteinExistence type="predicted"/>
<keyword evidence="2" id="KW-1185">Reference proteome</keyword>
<name>A0AA86L519_9SPHN</name>
<accession>A0AA86L519</accession>
<evidence type="ECO:0000313" key="2">
    <source>
        <dbReference type="Proteomes" id="UP000058599"/>
    </source>
</evidence>